<dbReference type="SMART" id="SM00220">
    <property type="entry name" value="S_TKc"/>
    <property type="match status" value="1"/>
</dbReference>
<accession>A0A085LR07</accession>
<evidence type="ECO:0000259" key="9">
    <source>
        <dbReference type="PROSITE" id="PS50011"/>
    </source>
</evidence>
<keyword evidence="1" id="KW-0723">Serine/threonine-protein kinase</keyword>
<proteinExistence type="predicted"/>
<evidence type="ECO:0000313" key="10">
    <source>
        <dbReference type="EMBL" id="KFD47403.1"/>
    </source>
</evidence>
<dbReference type="GO" id="GO:0005524">
    <property type="term" value="F:ATP binding"/>
    <property type="evidence" value="ECO:0007669"/>
    <property type="project" value="UniProtKB-UniRule"/>
</dbReference>
<feature type="domain" description="Protein kinase" evidence="9">
    <location>
        <begin position="459"/>
        <end position="737"/>
    </location>
</feature>
<dbReference type="PROSITE" id="PS00108">
    <property type="entry name" value="PROTEIN_KINASE_ST"/>
    <property type="match status" value="1"/>
</dbReference>
<dbReference type="EMBL" id="KL363328">
    <property type="protein sequence ID" value="KFD47403.1"/>
    <property type="molecule type" value="Genomic_DNA"/>
</dbReference>
<keyword evidence="2" id="KW-0808">Transferase</keyword>
<dbReference type="GO" id="GO:0007059">
    <property type="term" value="P:chromosome segregation"/>
    <property type="evidence" value="ECO:0007669"/>
    <property type="project" value="TreeGrafter"/>
</dbReference>
<feature type="compositionally biased region" description="Polar residues" evidence="8">
    <location>
        <begin position="49"/>
        <end position="82"/>
    </location>
</feature>
<keyword evidence="3 6" id="KW-0547">Nucleotide-binding</keyword>
<keyword evidence="11" id="KW-1185">Reference proteome</keyword>
<dbReference type="GO" id="GO:0004674">
    <property type="term" value="F:protein serine/threonine kinase activity"/>
    <property type="evidence" value="ECO:0007669"/>
    <property type="project" value="UniProtKB-KW"/>
</dbReference>
<dbReference type="InterPro" id="IPR017441">
    <property type="entry name" value="Protein_kinase_ATP_BS"/>
</dbReference>
<dbReference type="PROSITE" id="PS00107">
    <property type="entry name" value="PROTEIN_KINASE_ATP"/>
    <property type="match status" value="1"/>
</dbReference>
<keyword evidence="7" id="KW-0175">Coiled coil</keyword>
<dbReference type="AlphaFoldDB" id="A0A085LR07"/>
<feature type="compositionally biased region" description="Polar residues" evidence="8">
    <location>
        <begin position="128"/>
        <end position="138"/>
    </location>
</feature>
<gene>
    <name evidence="10" type="ORF">M513_11714</name>
</gene>
<keyword evidence="4" id="KW-0418">Kinase</keyword>
<evidence type="ECO:0000256" key="8">
    <source>
        <dbReference type="SAM" id="MobiDB-lite"/>
    </source>
</evidence>
<evidence type="ECO:0000256" key="7">
    <source>
        <dbReference type="SAM" id="Coils"/>
    </source>
</evidence>
<evidence type="ECO:0000256" key="5">
    <source>
        <dbReference type="ARBA" id="ARBA00022840"/>
    </source>
</evidence>
<keyword evidence="5 6" id="KW-0067">ATP-binding</keyword>
<evidence type="ECO:0000256" key="4">
    <source>
        <dbReference type="ARBA" id="ARBA00022777"/>
    </source>
</evidence>
<feature type="region of interest" description="Disordered" evidence="8">
    <location>
        <begin position="46"/>
        <end position="138"/>
    </location>
</feature>
<name>A0A085LR07_9BILA</name>
<protein>
    <recommendedName>
        <fullName evidence="9">Protein kinase domain-containing protein</fullName>
    </recommendedName>
</protein>
<evidence type="ECO:0000313" key="11">
    <source>
        <dbReference type="Proteomes" id="UP000030764"/>
    </source>
</evidence>
<dbReference type="InterPro" id="IPR000719">
    <property type="entry name" value="Prot_kinase_dom"/>
</dbReference>
<dbReference type="CDD" id="cd13990">
    <property type="entry name" value="STKc_TLK"/>
    <property type="match status" value="1"/>
</dbReference>
<dbReference type="FunFam" id="1.10.510.10:FF:000698">
    <property type="entry name" value="Serine/threonine-protein kinase tousled-like 1"/>
    <property type="match status" value="1"/>
</dbReference>
<evidence type="ECO:0000256" key="1">
    <source>
        <dbReference type="ARBA" id="ARBA00022527"/>
    </source>
</evidence>
<dbReference type="InterPro" id="IPR008271">
    <property type="entry name" value="Ser/Thr_kinase_AS"/>
</dbReference>
<dbReference type="SUPFAM" id="SSF56112">
    <property type="entry name" value="Protein kinase-like (PK-like)"/>
    <property type="match status" value="1"/>
</dbReference>
<feature type="coiled-coil region" evidence="7">
    <location>
        <begin position="244"/>
        <end position="271"/>
    </location>
</feature>
<dbReference type="Gene3D" id="1.10.510.10">
    <property type="entry name" value="Transferase(Phosphotransferase) domain 1"/>
    <property type="match status" value="1"/>
</dbReference>
<sequence length="853" mass="96196">MTAEEVRLDRQRLNVLEVQLMPQSDREMDACGSGCSNSCSLIEVPTDKPLSSSNHETSDGSNQTDNALGNCVHSTPAKTTGSDSREFSDEANNVEGALKSKAGSSSPSRKADNRRTRKRTRDVPPSSGDGTSNILTTPDATITKYFRGTSKPCSSKDNVGKSRMTCARRKLQSTPQTSDNAVNCQADGDHLADDTLQSVRRSSAGAVPSATTQGWVLTAGNPQVANANSETGVYVQTDLTGNDLDRKDRRIAELERSLAEASCELQRCARQQADADKLNEMYMNEHRKLLIEQSILERKERRTKCMEDGLRFGSIRPDHRNGGFENFIGDGYAFVELRKKVDALNAERDEVARATQLLKKRKPMGLSSSKKTGSLVSATAAGDALAKPEALPPLTQQEYYEQEEIFRLRREQFKKEEADLLLEQERLKREQSLYIREVKRLQNEERSRYKDHVTLNKQYLLLSLLGKGGFSEVWRAFDLQHLRYVACKIHQVNMDWSEERKVNYVRHAIREKDIHKSLNHPRVVKLFDVFTIDVNSFCTVLEYCDGNDLDFYLKQNKVIPEKEARSIIMQVVRALKYLNEIKPPVIHYDLKPANILLSSRNGAGEIKITDFGLAKVMEDDKYDPAVGMELTSQGAGTYWYLPPECFDTSPAPKICSKVDVWSLGVIFFQCLYGQKPFGDRMSQSRVLETGTILNATSVVFPAKPQVSNEAKDFICCCLQYSREDRADVFQLYNHEYLKPKSHKMQAAGSSNSSANTSHVVQTQYLFLSIQHTVIHVFPASLAFTSFWQWPIVAHVSTAYRRKVKQRAELRPLDEQMVSYSCIVKNSTAQRQSCDTAYALHVNYMACSKQQKIH</sequence>
<evidence type="ECO:0000256" key="3">
    <source>
        <dbReference type="ARBA" id="ARBA00022741"/>
    </source>
</evidence>
<dbReference type="Pfam" id="PF00069">
    <property type="entry name" value="Pkinase"/>
    <property type="match status" value="1"/>
</dbReference>
<dbReference type="Proteomes" id="UP000030764">
    <property type="component" value="Unassembled WGS sequence"/>
</dbReference>
<evidence type="ECO:0000256" key="6">
    <source>
        <dbReference type="PROSITE-ProRule" id="PRU10141"/>
    </source>
</evidence>
<dbReference type="PROSITE" id="PS50011">
    <property type="entry name" value="PROTEIN_KINASE_DOM"/>
    <property type="match status" value="1"/>
</dbReference>
<organism evidence="10 11">
    <name type="scientific">Trichuris suis</name>
    <name type="common">pig whipworm</name>
    <dbReference type="NCBI Taxonomy" id="68888"/>
    <lineage>
        <taxon>Eukaryota</taxon>
        <taxon>Metazoa</taxon>
        <taxon>Ecdysozoa</taxon>
        <taxon>Nematoda</taxon>
        <taxon>Enoplea</taxon>
        <taxon>Dorylaimia</taxon>
        <taxon>Trichinellida</taxon>
        <taxon>Trichuridae</taxon>
        <taxon>Trichuris</taxon>
    </lineage>
</organism>
<evidence type="ECO:0000256" key="2">
    <source>
        <dbReference type="ARBA" id="ARBA00022679"/>
    </source>
</evidence>
<dbReference type="GO" id="GO:0035556">
    <property type="term" value="P:intracellular signal transduction"/>
    <property type="evidence" value="ECO:0007669"/>
    <property type="project" value="TreeGrafter"/>
</dbReference>
<feature type="binding site" evidence="6">
    <location>
        <position position="488"/>
    </location>
    <ligand>
        <name>ATP</name>
        <dbReference type="ChEBI" id="CHEBI:30616"/>
    </ligand>
</feature>
<dbReference type="InterPro" id="IPR011009">
    <property type="entry name" value="Kinase-like_dom_sf"/>
</dbReference>
<feature type="coiled-coil region" evidence="7">
    <location>
        <begin position="410"/>
        <end position="444"/>
    </location>
</feature>
<dbReference type="GO" id="GO:0005634">
    <property type="term" value="C:nucleus"/>
    <property type="evidence" value="ECO:0007669"/>
    <property type="project" value="TreeGrafter"/>
</dbReference>
<reference evidence="10 11" key="1">
    <citation type="journal article" date="2014" name="Nat. Genet.">
        <title>Genome and transcriptome of the porcine whipworm Trichuris suis.</title>
        <authorList>
            <person name="Jex A.R."/>
            <person name="Nejsum P."/>
            <person name="Schwarz E.M."/>
            <person name="Hu L."/>
            <person name="Young N.D."/>
            <person name="Hall R.S."/>
            <person name="Korhonen P.K."/>
            <person name="Liao S."/>
            <person name="Thamsborg S."/>
            <person name="Xia J."/>
            <person name="Xu P."/>
            <person name="Wang S."/>
            <person name="Scheerlinck J.P."/>
            <person name="Hofmann A."/>
            <person name="Sternberg P.W."/>
            <person name="Wang J."/>
            <person name="Gasser R.B."/>
        </authorList>
    </citation>
    <scope>NUCLEOTIDE SEQUENCE [LARGE SCALE GENOMIC DNA]</scope>
    <source>
        <strain evidence="10">DCEP-RM93M</strain>
    </source>
</reference>
<dbReference type="PANTHER" id="PTHR22974">
    <property type="entry name" value="MIXED LINEAGE PROTEIN KINASE"/>
    <property type="match status" value="1"/>
</dbReference>
<dbReference type="PANTHER" id="PTHR22974:SF23">
    <property type="entry name" value="TOUSLED-LIKE KINASE, ISOFORM G"/>
    <property type="match status" value="1"/>
</dbReference>